<dbReference type="GO" id="GO:0006508">
    <property type="term" value="P:proteolysis"/>
    <property type="evidence" value="ECO:0007669"/>
    <property type="project" value="InterPro"/>
</dbReference>
<dbReference type="PANTHER" id="PTHR48104:SF30">
    <property type="entry name" value="METACASPASE-1"/>
    <property type="match status" value="1"/>
</dbReference>
<proteinExistence type="inferred from homology"/>
<protein>
    <recommendedName>
        <fullName evidence="3">Peptidase C14 caspase domain-containing protein</fullName>
    </recommendedName>
</protein>
<feature type="region of interest" description="Disordered" evidence="2">
    <location>
        <begin position="184"/>
        <end position="203"/>
    </location>
</feature>
<comment type="caution">
    <text evidence="4">The sequence shown here is derived from an EMBL/GenBank/DDBJ whole genome shotgun (WGS) entry which is preliminary data.</text>
</comment>
<evidence type="ECO:0000256" key="2">
    <source>
        <dbReference type="SAM" id="MobiDB-lite"/>
    </source>
</evidence>
<organism evidence="4 5">
    <name type="scientific">Pocillopora meandrina</name>
    <dbReference type="NCBI Taxonomy" id="46732"/>
    <lineage>
        <taxon>Eukaryota</taxon>
        <taxon>Metazoa</taxon>
        <taxon>Cnidaria</taxon>
        <taxon>Anthozoa</taxon>
        <taxon>Hexacorallia</taxon>
        <taxon>Scleractinia</taxon>
        <taxon>Astrocoeniina</taxon>
        <taxon>Pocilloporidae</taxon>
        <taxon>Pocillopora</taxon>
    </lineage>
</organism>
<dbReference type="GO" id="GO:0005737">
    <property type="term" value="C:cytoplasm"/>
    <property type="evidence" value="ECO:0007669"/>
    <property type="project" value="TreeGrafter"/>
</dbReference>
<accession>A0AAU9WJX0</accession>
<feature type="domain" description="Peptidase C14 caspase" evidence="3">
    <location>
        <begin position="5"/>
        <end position="321"/>
    </location>
</feature>
<evidence type="ECO:0000313" key="5">
    <source>
        <dbReference type="Proteomes" id="UP001159428"/>
    </source>
</evidence>
<dbReference type="PANTHER" id="PTHR48104">
    <property type="entry name" value="METACASPASE-4"/>
    <property type="match status" value="1"/>
</dbReference>
<dbReference type="InterPro" id="IPR011600">
    <property type="entry name" value="Pept_C14_caspase"/>
</dbReference>
<sequence>MAETLALLIGPSYPEDLPTYCGPLQGVANDLQLMKDMLCENGFQSENIKVLEGLLASRESILASLEELSAKAQKGSVVVVYYSGHGCSFDAEKAGYFDEGLISGDLTKEMVDEYHILDTCITGEHFKPHLSKLINKGALVNVIFDCCFSGRIYRGYPDTKHNNTGIKQLAFSDEYISEYRKALEARGKPTKKTQPGSAAARAKHQMRLPPFEEMQPAYPARARKAQHHGVSEFWTPVLKSEGWSPQQSDNFVFMGACATNERAYEFKDPETGEAHGVFTSALVAAIKESPPEQRLSYNMLKSLVRRKLADNNQQCQTPQFEGGNMDLILFSFDKAPPPPKSYKVKDIHVKEGFTSRITLDAGFLQGVVEGVYDIYDTRLTIENKMADFHVATVDVRHENIHATESTAEMEFGYMYECKIKAGHKACLTQLGSMYYPVCIIATDVEDQYIGDVKLAMESQQMFSIREQDTPECVKLDVLTIEGQRCWRAIYYGKMIVPDQRTRDGHLMIKNLCKYFRVKFGIRLREPDNNMLRNVSLKMFKVENVPPYKSDMDRKTLLKAQAVKTKEIYEGKPENYVPTFQAHRVEVAPHTFNRLKYQVDDSSGDGVVFQITNNGHLPVHICLVSYQSDGSILVLYPTANRGISGVLNPGDSISEIRRVFIQPETVRLMGEPNVELTRPDGCNDIIVLYATNAEVDYQPLFQTPLELSPYLSTRGIDTPDGLRLDTVARFREALESEPVNRDILDGDVKWITLKREIRVLYHPQQTFEPIVYPKKEKEKD</sequence>
<dbReference type="Proteomes" id="UP001159428">
    <property type="component" value="Unassembled WGS sequence"/>
</dbReference>
<dbReference type="SUPFAM" id="SSF52129">
    <property type="entry name" value="Caspase-like"/>
    <property type="match status" value="1"/>
</dbReference>
<dbReference type="InterPro" id="IPR029030">
    <property type="entry name" value="Caspase-like_dom_sf"/>
</dbReference>
<dbReference type="AlphaFoldDB" id="A0AAU9WJX0"/>
<dbReference type="EMBL" id="CALNXJ010000015">
    <property type="protein sequence ID" value="CAH3116422.1"/>
    <property type="molecule type" value="Genomic_DNA"/>
</dbReference>
<evidence type="ECO:0000313" key="4">
    <source>
        <dbReference type="EMBL" id="CAH3116422.1"/>
    </source>
</evidence>
<evidence type="ECO:0000259" key="3">
    <source>
        <dbReference type="Pfam" id="PF00656"/>
    </source>
</evidence>
<evidence type="ECO:0000256" key="1">
    <source>
        <dbReference type="ARBA" id="ARBA00009005"/>
    </source>
</evidence>
<keyword evidence="5" id="KW-1185">Reference proteome</keyword>
<dbReference type="InterPro" id="IPR050452">
    <property type="entry name" value="Metacaspase"/>
</dbReference>
<dbReference type="Pfam" id="PF00656">
    <property type="entry name" value="Peptidase_C14"/>
    <property type="match status" value="1"/>
</dbReference>
<dbReference type="Gene3D" id="3.40.50.1460">
    <property type="match status" value="1"/>
</dbReference>
<dbReference type="GO" id="GO:0004197">
    <property type="term" value="F:cysteine-type endopeptidase activity"/>
    <property type="evidence" value="ECO:0007669"/>
    <property type="project" value="InterPro"/>
</dbReference>
<reference evidence="4 5" key="1">
    <citation type="submission" date="2022-05" db="EMBL/GenBank/DDBJ databases">
        <authorList>
            <consortium name="Genoscope - CEA"/>
            <person name="William W."/>
        </authorList>
    </citation>
    <scope>NUCLEOTIDE SEQUENCE [LARGE SCALE GENOMIC DNA]</scope>
</reference>
<gene>
    <name evidence="4" type="ORF">PMEA_00006422</name>
</gene>
<comment type="similarity">
    <text evidence="1">Belongs to the peptidase C14B family.</text>
</comment>
<name>A0AAU9WJX0_9CNID</name>